<organism evidence="2 3">
    <name type="scientific">Trapa incisa</name>
    <dbReference type="NCBI Taxonomy" id="236973"/>
    <lineage>
        <taxon>Eukaryota</taxon>
        <taxon>Viridiplantae</taxon>
        <taxon>Streptophyta</taxon>
        <taxon>Embryophyta</taxon>
        <taxon>Tracheophyta</taxon>
        <taxon>Spermatophyta</taxon>
        <taxon>Magnoliopsida</taxon>
        <taxon>eudicotyledons</taxon>
        <taxon>Gunneridae</taxon>
        <taxon>Pentapetalae</taxon>
        <taxon>rosids</taxon>
        <taxon>malvids</taxon>
        <taxon>Myrtales</taxon>
        <taxon>Lythraceae</taxon>
        <taxon>Trapa</taxon>
    </lineage>
</organism>
<name>A0AAN7K0N8_9MYRT</name>
<dbReference type="Proteomes" id="UP001345219">
    <property type="component" value="Chromosome 15"/>
</dbReference>
<keyword evidence="3" id="KW-1185">Reference proteome</keyword>
<reference evidence="2 3" key="1">
    <citation type="journal article" date="2023" name="Hortic Res">
        <title>Pangenome of water caltrop reveals structural variations and asymmetric subgenome divergence after allopolyploidization.</title>
        <authorList>
            <person name="Zhang X."/>
            <person name="Chen Y."/>
            <person name="Wang L."/>
            <person name="Yuan Y."/>
            <person name="Fang M."/>
            <person name="Shi L."/>
            <person name="Lu R."/>
            <person name="Comes H.P."/>
            <person name="Ma Y."/>
            <person name="Chen Y."/>
            <person name="Huang G."/>
            <person name="Zhou Y."/>
            <person name="Zheng Z."/>
            <person name="Qiu Y."/>
        </authorList>
    </citation>
    <scope>NUCLEOTIDE SEQUENCE [LARGE SCALE GENOMIC DNA]</scope>
    <source>
        <tissue evidence="2">Roots</tissue>
    </source>
</reference>
<sequence length="74" mass="8624">MREAEEESRRENEIVIMASRKAEKEKMLKGGSKGQSVMKYRIQHILGTLQGSSISHHLKLRSKPRDWRNHSLHS</sequence>
<evidence type="ECO:0000313" key="2">
    <source>
        <dbReference type="EMBL" id="KAK4758655.1"/>
    </source>
</evidence>
<evidence type="ECO:0000256" key="1">
    <source>
        <dbReference type="SAM" id="MobiDB-lite"/>
    </source>
</evidence>
<feature type="compositionally biased region" description="Basic and acidic residues" evidence="1">
    <location>
        <begin position="63"/>
        <end position="74"/>
    </location>
</feature>
<evidence type="ECO:0000313" key="3">
    <source>
        <dbReference type="Proteomes" id="UP001345219"/>
    </source>
</evidence>
<accession>A0AAN7K0N8</accession>
<proteinExistence type="predicted"/>
<dbReference type="EMBL" id="JAXIOK010000012">
    <property type="protein sequence ID" value="KAK4758655.1"/>
    <property type="molecule type" value="Genomic_DNA"/>
</dbReference>
<protein>
    <submittedName>
        <fullName evidence="2">Uncharacterized protein</fullName>
    </submittedName>
</protein>
<dbReference type="AlphaFoldDB" id="A0AAN7K0N8"/>
<feature type="region of interest" description="Disordered" evidence="1">
    <location>
        <begin position="53"/>
        <end position="74"/>
    </location>
</feature>
<comment type="caution">
    <text evidence="2">The sequence shown here is derived from an EMBL/GenBank/DDBJ whole genome shotgun (WGS) entry which is preliminary data.</text>
</comment>
<gene>
    <name evidence="2" type="ORF">SAY87_019956</name>
</gene>